<dbReference type="EMBL" id="LRGB01001348">
    <property type="protein sequence ID" value="KZS12850.1"/>
    <property type="molecule type" value="Genomic_DNA"/>
</dbReference>
<comment type="caution">
    <text evidence="1">The sequence shown here is derived from an EMBL/GenBank/DDBJ whole genome shotgun (WGS) entry which is preliminary data.</text>
</comment>
<reference evidence="1 2" key="1">
    <citation type="submission" date="2016-03" db="EMBL/GenBank/DDBJ databases">
        <title>EvidentialGene: Evidence-directed Construction of Genes on Genomes.</title>
        <authorList>
            <person name="Gilbert D.G."/>
            <person name="Choi J.-H."/>
            <person name="Mockaitis K."/>
            <person name="Colbourne J."/>
            <person name="Pfrender M."/>
        </authorList>
    </citation>
    <scope>NUCLEOTIDE SEQUENCE [LARGE SCALE GENOMIC DNA]</scope>
    <source>
        <strain evidence="1 2">Xinb3</strain>
        <tissue evidence="1">Complete organism</tissue>
    </source>
</reference>
<organism evidence="1 2">
    <name type="scientific">Daphnia magna</name>
    <dbReference type="NCBI Taxonomy" id="35525"/>
    <lineage>
        <taxon>Eukaryota</taxon>
        <taxon>Metazoa</taxon>
        <taxon>Ecdysozoa</taxon>
        <taxon>Arthropoda</taxon>
        <taxon>Crustacea</taxon>
        <taxon>Branchiopoda</taxon>
        <taxon>Diplostraca</taxon>
        <taxon>Cladocera</taxon>
        <taxon>Anomopoda</taxon>
        <taxon>Daphniidae</taxon>
        <taxon>Daphnia</taxon>
    </lineage>
</organism>
<evidence type="ECO:0000313" key="2">
    <source>
        <dbReference type="Proteomes" id="UP000076858"/>
    </source>
</evidence>
<sequence>MLGRMRIVISDLKGTYNFFLQPFFSCRILTAYSDLKDKSNTICPLWHKQLFSTFKMLAQKANDRFQTKPDIISFLCDFIESSSKTRVDNLWS</sequence>
<evidence type="ECO:0000313" key="1">
    <source>
        <dbReference type="EMBL" id="KZS12850.1"/>
    </source>
</evidence>
<dbReference type="AlphaFoldDB" id="A0A164W110"/>
<name>A0A164W110_9CRUS</name>
<accession>A0A164W110</accession>
<gene>
    <name evidence="1" type="ORF">APZ42_022121</name>
</gene>
<proteinExistence type="predicted"/>
<dbReference type="Proteomes" id="UP000076858">
    <property type="component" value="Unassembled WGS sequence"/>
</dbReference>
<keyword evidence="2" id="KW-1185">Reference proteome</keyword>
<protein>
    <submittedName>
        <fullName evidence="1">Uncharacterized protein</fullName>
    </submittedName>
</protein>